<dbReference type="PANTHER" id="PTHR13254:SF0">
    <property type="entry name" value="GOLGIN SUBFAMILY A MEMBER 7_ERF4 DOMAIN-CONTAINING PROTEIN"/>
    <property type="match status" value="1"/>
</dbReference>
<dbReference type="AlphaFoldDB" id="A0A162XD33"/>
<dbReference type="GO" id="GO:0006612">
    <property type="term" value="P:protein targeting to membrane"/>
    <property type="evidence" value="ECO:0007669"/>
    <property type="project" value="TreeGrafter"/>
</dbReference>
<sequence>MAQLPRLRVRQERLNAPGRGRFGYTHSDSPDITASQHCSTAAPQHRSLLFCRLSPVARRPSPVAQRHCRIRASLRPVRTTACSEHGPSRRPFSNLAITLPVTISSRSPPPATAPPAASASAAALELATATATAPATDPATTTPPQRWSLSNRIFNLGLRGLYPATTAATGPPRPPASRLWNPQNHSPRPRQQQRQQQRQHQQHQHQHQQPPPPHHLHRDHLHRDHLRRPHQPPPKSAPREPNVPVERPRSERDEYPLLTLPQRRQSRHSPVSSSLLVERSTTGDDIVGSGRTSIGLPRDQARGRSSLQQDCRGSRSPTPGPSMAVAPSVAPTSPPQHAENHDIEAGTRPPKQSQAGRAGLPESARTSLSRSRSQRTDGNGDGDGDDASEFPWGPSHPCFPHPNPHVPLNSELYETTRIIRIKRDWMVKGDLAPTFANLYPEILDPHVSEDDFRDLVKKINDSLLAAFDPFTFRAWLDAVMGVATFWLWEDVGLSAVKGQLKELEGWIDRWNRDVGEKEAVKIIPLRRTGYLTLDIQIPDPHLGPDNGTVSRPDTSEDEFGHAVRQKTEDYGRYTIPPTLQINSIPPVIESQS</sequence>
<evidence type="ECO:0000256" key="7">
    <source>
        <dbReference type="SAM" id="MobiDB-lite"/>
    </source>
</evidence>
<feature type="region of interest" description="Disordered" evidence="7">
    <location>
        <begin position="541"/>
        <end position="560"/>
    </location>
</feature>
<dbReference type="OrthoDB" id="5377273at2759"/>
<comment type="caution">
    <text evidence="8">The sequence shown here is derived from an EMBL/GenBank/DDBJ whole genome shotgun (WGS) entry which is preliminary data.</text>
</comment>
<dbReference type="EMBL" id="JYNV01000291">
    <property type="protein sequence ID" value="KZM19479.1"/>
    <property type="molecule type" value="Genomic_DNA"/>
</dbReference>
<dbReference type="STRING" id="5454.A0A162XD33"/>
<dbReference type="PANTHER" id="PTHR13254">
    <property type="entry name" value="GOLGI AUTOANTIGEN, GOLGIN SUBFAMILY A, 7"/>
    <property type="match status" value="1"/>
</dbReference>
<evidence type="ECO:0000256" key="1">
    <source>
        <dbReference type="ARBA" id="ARBA00004406"/>
    </source>
</evidence>
<dbReference type="GO" id="GO:0005789">
    <property type="term" value="C:endoplasmic reticulum membrane"/>
    <property type="evidence" value="ECO:0007669"/>
    <property type="project" value="UniProtKB-SubCell"/>
</dbReference>
<keyword evidence="5" id="KW-0256">Endoplasmic reticulum</keyword>
<evidence type="ECO:0000256" key="2">
    <source>
        <dbReference type="ARBA" id="ARBA00007732"/>
    </source>
</evidence>
<feature type="compositionally biased region" description="Low complexity" evidence="7">
    <location>
        <begin position="128"/>
        <end position="144"/>
    </location>
</feature>
<dbReference type="Proteomes" id="UP000076837">
    <property type="component" value="Unassembled WGS sequence"/>
</dbReference>
<name>A0A162XD33_DIDRA</name>
<feature type="compositionally biased region" description="Basic and acidic residues" evidence="7">
    <location>
        <begin position="246"/>
        <end position="255"/>
    </location>
</feature>
<dbReference type="Pfam" id="PF10256">
    <property type="entry name" value="Erf4"/>
    <property type="match status" value="1"/>
</dbReference>
<accession>A0A162XD33</accession>
<feature type="compositionally biased region" description="Low complexity" evidence="7">
    <location>
        <begin position="189"/>
        <end position="199"/>
    </location>
</feature>
<proteinExistence type="inferred from homology"/>
<dbReference type="GO" id="GO:0031211">
    <property type="term" value="C:endoplasmic reticulum palmitoyltransferase complex"/>
    <property type="evidence" value="ECO:0007669"/>
    <property type="project" value="TreeGrafter"/>
</dbReference>
<feature type="region of interest" description="Disordered" evidence="7">
    <location>
        <begin position="164"/>
        <end position="398"/>
    </location>
</feature>
<feature type="compositionally biased region" description="Low complexity" evidence="7">
    <location>
        <begin position="321"/>
        <end position="331"/>
    </location>
</feature>
<organism evidence="8 9">
    <name type="scientific">Didymella rabiei</name>
    <name type="common">Chickpea ascochyta blight fungus</name>
    <name type="synonym">Mycosphaerella rabiei</name>
    <dbReference type="NCBI Taxonomy" id="5454"/>
    <lineage>
        <taxon>Eukaryota</taxon>
        <taxon>Fungi</taxon>
        <taxon>Dikarya</taxon>
        <taxon>Ascomycota</taxon>
        <taxon>Pezizomycotina</taxon>
        <taxon>Dothideomycetes</taxon>
        <taxon>Pleosporomycetidae</taxon>
        <taxon>Pleosporales</taxon>
        <taxon>Pleosporineae</taxon>
        <taxon>Didymellaceae</taxon>
        <taxon>Ascochyta</taxon>
    </lineage>
</organism>
<evidence type="ECO:0000256" key="6">
    <source>
        <dbReference type="ARBA" id="ARBA00023136"/>
    </source>
</evidence>
<dbReference type="InterPro" id="IPR019383">
    <property type="entry name" value="Golgin_A_7/ERF4"/>
</dbReference>
<protein>
    <recommendedName>
        <fullName evidence="4">Ras modification protein ERF4</fullName>
    </recommendedName>
</protein>
<evidence type="ECO:0000313" key="8">
    <source>
        <dbReference type="EMBL" id="KZM19479.1"/>
    </source>
</evidence>
<comment type="similarity">
    <text evidence="2">Belongs to the ERF4 family.</text>
</comment>
<feature type="compositionally biased region" description="Basic residues" evidence="7">
    <location>
        <begin position="214"/>
        <end position="230"/>
    </location>
</feature>
<evidence type="ECO:0000256" key="4">
    <source>
        <dbReference type="ARBA" id="ARBA00018463"/>
    </source>
</evidence>
<evidence type="ECO:0000256" key="3">
    <source>
        <dbReference type="ARBA" id="ARBA00011396"/>
    </source>
</evidence>
<comment type="subcellular location">
    <subcellularLocation>
        <location evidence="1">Endoplasmic reticulum membrane</location>
        <topology evidence="1">Peripheral membrane protein</topology>
    </subcellularLocation>
</comment>
<feature type="region of interest" description="Disordered" evidence="7">
    <location>
        <begin position="128"/>
        <end position="148"/>
    </location>
</feature>
<gene>
    <name evidence="8" type="ORF">ST47_g9399</name>
</gene>
<dbReference type="InterPro" id="IPR051371">
    <property type="entry name" value="Ras_palmitoyltransferase"/>
</dbReference>
<evidence type="ECO:0000313" key="9">
    <source>
        <dbReference type="Proteomes" id="UP000076837"/>
    </source>
</evidence>
<comment type="subunit">
    <text evidence="3">Interacts with ERF2.</text>
</comment>
<feature type="compositionally biased region" description="Polar residues" evidence="7">
    <location>
        <begin position="303"/>
        <end position="317"/>
    </location>
</feature>
<reference evidence="8 9" key="1">
    <citation type="journal article" date="2016" name="Sci. Rep.">
        <title>Draft genome sequencing and secretome analysis of fungal phytopathogen Ascochyta rabiei provides insight into the necrotrophic effector repertoire.</title>
        <authorList>
            <person name="Verma S."/>
            <person name="Gazara R.K."/>
            <person name="Nizam S."/>
            <person name="Parween S."/>
            <person name="Chattopadhyay D."/>
            <person name="Verma P.K."/>
        </authorList>
    </citation>
    <scope>NUCLEOTIDE SEQUENCE [LARGE SCALE GENOMIC DNA]</scope>
    <source>
        <strain evidence="8 9">ArDII</strain>
    </source>
</reference>
<evidence type="ECO:0000256" key="5">
    <source>
        <dbReference type="ARBA" id="ARBA00022824"/>
    </source>
</evidence>
<keyword evidence="9" id="KW-1185">Reference proteome</keyword>
<keyword evidence="6" id="KW-0472">Membrane</keyword>